<feature type="transmembrane region" description="Helical" evidence="7">
    <location>
        <begin position="227"/>
        <end position="249"/>
    </location>
</feature>
<dbReference type="InterPro" id="IPR052337">
    <property type="entry name" value="SAT4-like"/>
</dbReference>
<evidence type="ECO:0000256" key="5">
    <source>
        <dbReference type="ARBA" id="ARBA00038359"/>
    </source>
</evidence>
<sequence>MSLTIPPGVSLSEIPALQPPPGVTPNFTNPESQAHGVMIANGIITAVMLVFVLLRVYTKAFLTKTLFWEDAACIAGTVMSVGYLGLLAHVFQPGRLGPHQWNVRLTVLLNDSYIKELKAVNFLYGPMMTFTKLSILLLYFRLFSPTKTIRIWIYVGIVTTLLNHVVGTIIAITICLPSDAVGYSRCSGRLHPLDVVINAINILSDFYILVLPLFVISKLHMQRAKKFGVSAVFLTGFLACVSSIAGLAYRIKTWKSEDISWWIGPMLLCSLTEINIGLIVGCMPVLPVLFQHEKGLKFVGKYFSSLRSDIHSLRNILRTKRSSDDEKESHLRAPPPELGLHHPLKDSGSSFASTPKEDGKLAHDETSCYEPVTMV</sequence>
<evidence type="ECO:0000256" key="4">
    <source>
        <dbReference type="ARBA" id="ARBA00023136"/>
    </source>
</evidence>
<protein>
    <recommendedName>
        <fullName evidence="8">Rhodopsin domain-containing protein</fullName>
    </recommendedName>
</protein>
<feature type="transmembrane region" description="Helical" evidence="7">
    <location>
        <begin position="122"/>
        <end position="140"/>
    </location>
</feature>
<feature type="compositionally biased region" description="Basic and acidic residues" evidence="6">
    <location>
        <begin position="321"/>
        <end position="331"/>
    </location>
</feature>
<dbReference type="RefSeq" id="XP_007805424.1">
    <property type="nucleotide sequence ID" value="XM_007807233.1"/>
</dbReference>
<name>U1HJ39_ENDPU</name>
<dbReference type="EMBL" id="KE721486">
    <property type="protein sequence ID" value="ERF68929.1"/>
    <property type="molecule type" value="Genomic_DNA"/>
</dbReference>
<feature type="transmembrane region" description="Helical" evidence="7">
    <location>
        <begin position="195"/>
        <end position="215"/>
    </location>
</feature>
<organism evidence="9 10">
    <name type="scientific">Endocarpon pusillum (strain Z07020 / HMAS-L-300199)</name>
    <name type="common">Lichen-forming fungus</name>
    <dbReference type="NCBI Taxonomy" id="1263415"/>
    <lineage>
        <taxon>Eukaryota</taxon>
        <taxon>Fungi</taxon>
        <taxon>Dikarya</taxon>
        <taxon>Ascomycota</taxon>
        <taxon>Pezizomycotina</taxon>
        <taxon>Eurotiomycetes</taxon>
        <taxon>Chaetothyriomycetidae</taxon>
        <taxon>Verrucariales</taxon>
        <taxon>Verrucariaceae</taxon>
        <taxon>Endocarpon</taxon>
    </lineage>
</organism>
<dbReference type="GO" id="GO:0016020">
    <property type="term" value="C:membrane"/>
    <property type="evidence" value="ECO:0007669"/>
    <property type="project" value="UniProtKB-SubCell"/>
</dbReference>
<comment type="similarity">
    <text evidence="5">Belongs to the SAT4 family.</text>
</comment>
<gene>
    <name evidence="9" type="ORF">EPUS_09506</name>
</gene>
<evidence type="ECO:0000259" key="8">
    <source>
        <dbReference type="Pfam" id="PF20684"/>
    </source>
</evidence>
<evidence type="ECO:0000256" key="7">
    <source>
        <dbReference type="SAM" id="Phobius"/>
    </source>
</evidence>
<keyword evidence="4 7" id="KW-0472">Membrane</keyword>
<dbReference type="OrthoDB" id="444631at2759"/>
<dbReference type="InterPro" id="IPR049326">
    <property type="entry name" value="Rhodopsin_dom_fungi"/>
</dbReference>
<dbReference type="AlphaFoldDB" id="U1HJ39"/>
<evidence type="ECO:0000256" key="6">
    <source>
        <dbReference type="SAM" id="MobiDB-lite"/>
    </source>
</evidence>
<evidence type="ECO:0000256" key="3">
    <source>
        <dbReference type="ARBA" id="ARBA00022989"/>
    </source>
</evidence>
<dbReference type="Proteomes" id="UP000019373">
    <property type="component" value="Unassembled WGS sequence"/>
</dbReference>
<evidence type="ECO:0000256" key="1">
    <source>
        <dbReference type="ARBA" id="ARBA00004141"/>
    </source>
</evidence>
<proteinExistence type="inferred from homology"/>
<dbReference type="PANTHER" id="PTHR33048:SF158">
    <property type="entry name" value="MEMBRANE PROTEIN PTH11-LIKE, PUTATIVE-RELATED"/>
    <property type="match status" value="1"/>
</dbReference>
<evidence type="ECO:0000256" key="2">
    <source>
        <dbReference type="ARBA" id="ARBA00022692"/>
    </source>
</evidence>
<dbReference type="GeneID" id="19244295"/>
<dbReference type="OMA" id="TIRIWIY"/>
<comment type="subcellular location">
    <subcellularLocation>
        <location evidence="1">Membrane</location>
        <topology evidence="1">Multi-pass membrane protein</topology>
    </subcellularLocation>
</comment>
<reference evidence="10" key="1">
    <citation type="journal article" date="2014" name="BMC Genomics">
        <title>Genome characteristics reveal the impact of lichenization on lichen-forming fungus Endocarpon pusillum Hedwig (Verrucariales, Ascomycota).</title>
        <authorList>
            <person name="Wang Y.-Y."/>
            <person name="Liu B."/>
            <person name="Zhang X.-Y."/>
            <person name="Zhou Q.-M."/>
            <person name="Zhang T."/>
            <person name="Li H."/>
            <person name="Yu Y.-F."/>
            <person name="Zhang X.-L."/>
            <person name="Hao X.-Y."/>
            <person name="Wang M."/>
            <person name="Wang L."/>
            <person name="Wei J.-C."/>
        </authorList>
    </citation>
    <scope>NUCLEOTIDE SEQUENCE [LARGE SCALE GENOMIC DNA]</scope>
    <source>
        <strain evidence="10">Z07020 / HMAS-L-300199</strain>
    </source>
</reference>
<feature type="domain" description="Rhodopsin" evidence="8">
    <location>
        <begin position="54"/>
        <end position="291"/>
    </location>
</feature>
<keyword evidence="3 7" id="KW-1133">Transmembrane helix</keyword>
<feature type="transmembrane region" description="Helical" evidence="7">
    <location>
        <begin position="66"/>
        <end position="91"/>
    </location>
</feature>
<dbReference type="PANTHER" id="PTHR33048">
    <property type="entry name" value="PTH11-LIKE INTEGRAL MEMBRANE PROTEIN (AFU_ORTHOLOGUE AFUA_5G11245)"/>
    <property type="match status" value="1"/>
</dbReference>
<accession>U1HJ39</accession>
<dbReference type="eggNOG" id="ENOG502SNX1">
    <property type="taxonomic scope" value="Eukaryota"/>
</dbReference>
<evidence type="ECO:0000313" key="9">
    <source>
        <dbReference type="EMBL" id="ERF68929.1"/>
    </source>
</evidence>
<feature type="region of interest" description="Disordered" evidence="6">
    <location>
        <begin position="321"/>
        <end position="363"/>
    </location>
</feature>
<feature type="transmembrane region" description="Helical" evidence="7">
    <location>
        <begin position="34"/>
        <end position="54"/>
    </location>
</feature>
<feature type="transmembrane region" description="Helical" evidence="7">
    <location>
        <begin position="152"/>
        <end position="175"/>
    </location>
</feature>
<dbReference type="HOGENOM" id="CLU_028200_12_4_1"/>
<dbReference type="Pfam" id="PF20684">
    <property type="entry name" value="Fung_rhodopsin"/>
    <property type="match status" value="1"/>
</dbReference>
<keyword evidence="2 7" id="KW-0812">Transmembrane</keyword>
<keyword evidence="10" id="KW-1185">Reference proteome</keyword>
<evidence type="ECO:0000313" key="10">
    <source>
        <dbReference type="Proteomes" id="UP000019373"/>
    </source>
</evidence>
<feature type="transmembrane region" description="Helical" evidence="7">
    <location>
        <begin position="261"/>
        <end position="290"/>
    </location>
</feature>